<dbReference type="Proteomes" id="UP000838756">
    <property type="component" value="Unassembled WGS sequence"/>
</dbReference>
<evidence type="ECO:0000256" key="1">
    <source>
        <dbReference type="SAM" id="SignalP"/>
    </source>
</evidence>
<feature type="chain" id="PRO_5035722635" evidence="1">
    <location>
        <begin position="17"/>
        <end position="114"/>
    </location>
</feature>
<gene>
    <name evidence="2" type="primary">jg19368</name>
    <name evidence="2" type="ORF">PAEG_LOCUS10701</name>
</gene>
<evidence type="ECO:0000313" key="3">
    <source>
        <dbReference type="Proteomes" id="UP000838756"/>
    </source>
</evidence>
<protein>
    <submittedName>
        <fullName evidence="2">Jg19368 protein</fullName>
    </submittedName>
</protein>
<sequence length="114" mass="12896">MGNSQALMMFFLAVEASDILLAAKKSKMCVLGFEVGPPNVKTKSYPLGYHCFIPDILSKSLAIRQPNCIPFEVHVYLSSVPFRENLSQTDFCVPTKYDCSTLYVMSDQYLQWNN</sequence>
<dbReference type="AlphaFoldDB" id="A0A8S4R6K5"/>
<feature type="signal peptide" evidence="1">
    <location>
        <begin position="1"/>
        <end position="16"/>
    </location>
</feature>
<accession>A0A8S4R6K5</accession>
<keyword evidence="3" id="KW-1185">Reference proteome</keyword>
<organism evidence="2 3">
    <name type="scientific">Pararge aegeria aegeria</name>
    <dbReference type="NCBI Taxonomy" id="348720"/>
    <lineage>
        <taxon>Eukaryota</taxon>
        <taxon>Metazoa</taxon>
        <taxon>Ecdysozoa</taxon>
        <taxon>Arthropoda</taxon>
        <taxon>Hexapoda</taxon>
        <taxon>Insecta</taxon>
        <taxon>Pterygota</taxon>
        <taxon>Neoptera</taxon>
        <taxon>Endopterygota</taxon>
        <taxon>Lepidoptera</taxon>
        <taxon>Glossata</taxon>
        <taxon>Ditrysia</taxon>
        <taxon>Papilionoidea</taxon>
        <taxon>Nymphalidae</taxon>
        <taxon>Satyrinae</taxon>
        <taxon>Satyrini</taxon>
        <taxon>Parargina</taxon>
        <taxon>Pararge</taxon>
    </lineage>
</organism>
<keyword evidence="1" id="KW-0732">Signal</keyword>
<proteinExistence type="predicted"/>
<comment type="caution">
    <text evidence="2">The sequence shown here is derived from an EMBL/GenBank/DDBJ whole genome shotgun (WGS) entry which is preliminary data.</text>
</comment>
<reference evidence="2" key="1">
    <citation type="submission" date="2022-03" db="EMBL/GenBank/DDBJ databases">
        <authorList>
            <person name="Lindestad O."/>
        </authorList>
    </citation>
    <scope>NUCLEOTIDE SEQUENCE</scope>
</reference>
<dbReference type="EMBL" id="CAKXAJ010024901">
    <property type="protein sequence ID" value="CAH2232434.1"/>
    <property type="molecule type" value="Genomic_DNA"/>
</dbReference>
<evidence type="ECO:0000313" key="2">
    <source>
        <dbReference type="EMBL" id="CAH2232434.1"/>
    </source>
</evidence>
<name>A0A8S4R6K5_9NEOP</name>